<gene>
    <name evidence="1" type="ORF">PSET11_02226</name>
</gene>
<evidence type="ECO:0000313" key="1">
    <source>
        <dbReference type="EMBL" id="VDC29170.1"/>
    </source>
</evidence>
<dbReference type="RefSeq" id="WP_124092223.1">
    <property type="nucleotide sequence ID" value="NZ_CBCRYA010000024.1"/>
</dbReference>
<evidence type="ECO:0000313" key="2">
    <source>
        <dbReference type="Proteomes" id="UP000280861"/>
    </source>
</evidence>
<sequence>MNTNEVWPVMNALSTDKHTLAVQAVTALVEGDPQVVKIIGVQYMDNLHASGLADGLTMGQFVSKILGHQSHDEFTVALLCLAADLMARQRHGVAQTRYEALRRELGPRDL</sequence>
<keyword evidence="2" id="KW-1185">Reference proteome</keyword>
<dbReference type="Proteomes" id="UP000280861">
    <property type="component" value="Unassembled WGS sequence"/>
</dbReference>
<proteinExistence type="predicted"/>
<name>A0A3P5XG98_9MICC</name>
<reference evidence="1 2" key="1">
    <citation type="submission" date="2018-11" db="EMBL/GenBank/DDBJ databases">
        <authorList>
            <person name="Criscuolo A."/>
        </authorList>
    </citation>
    <scope>NUCLEOTIDE SEQUENCE [LARGE SCALE GENOMIC DNA]</scope>
    <source>
        <strain evidence="1">AT11b</strain>
    </source>
</reference>
<accession>A0A3P5XG98</accession>
<organism evidence="1 2">
    <name type="scientific">Arthrobacter ulcerisalmonis</name>
    <dbReference type="NCBI Taxonomy" id="2483813"/>
    <lineage>
        <taxon>Bacteria</taxon>
        <taxon>Bacillati</taxon>
        <taxon>Actinomycetota</taxon>
        <taxon>Actinomycetes</taxon>
        <taxon>Micrococcales</taxon>
        <taxon>Micrococcaceae</taxon>
        <taxon>Arthrobacter</taxon>
    </lineage>
</organism>
<dbReference type="EMBL" id="UXAU01000030">
    <property type="protein sequence ID" value="VDC29170.1"/>
    <property type="molecule type" value="Genomic_DNA"/>
</dbReference>
<dbReference type="AlphaFoldDB" id="A0A3P5XG98"/>
<protein>
    <submittedName>
        <fullName evidence="1">Uncharacterized protein</fullName>
    </submittedName>
</protein>